<evidence type="ECO:0000256" key="1">
    <source>
        <dbReference type="SAM" id="SignalP"/>
    </source>
</evidence>
<dbReference type="SUPFAM" id="SSF53254">
    <property type="entry name" value="Phosphoglycerate mutase-like"/>
    <property type="match status" value="1"/>
</dbReference>
<proteinExistence type="predicted"/>
<keyword evidence="1" id="KW-0732">Signal</keyword>
<dbReference type="CDD" id="cd07040">
    <property type="entry name" value="HP"/>
    <property type="match status" value="1"/>
</dbReference>
<gene>
    <name evidence="2" type="ORF">CXK94_06720</name>
</gene>
<evidence type="ECO:0000313" key="3">
    <source>
        <dbReference type="Proteomes" id="UP000236023"/>
    </source>
</evidence>
<accession>A0A2N8T860</accession>
<reference evidence="2 3" key="1">
    <citation type="submission" date="2018-01" db="EMBL/GenBank/DDBJ databases">
        <title>Denitrification phenotypes of diverse strains of Pseudomonas stutzeri.</title>
        <authorList>
            <person name="Milligan D.A."/>
            <person name="Bergaust L."/>
            <person name="Bakken L.R."/>
            <person name="Frostegard A."/>
        </authorList>
    </citation>
    <scope>NUCLEOTIDE SEQUENCE [LARGE SCALE GENOMIC DNA]</scope>
    <source>
        <strain evidence="2 3">24a75</strain>
    </source>
</reference>
<name>A0A2N8T860_STUST</name>
<dbReference type="Pfam" id="PF00300">
    <property type="entry name" value="His_Phos_1"/>
    <property type="match status" value="1"/>
</dbReference>
<feature type="signal peptide" evidence="1">
    <location>
        <begin position="1"/>
        <end position="20"/>
    </location>
</feature>
<feature type="chain" id="PRO_5014925557" evidence="1">
    <location>
        <begin position="21"/>
        <end position="186"/>
    </location>
</feature>
<evidence type="ECO:0000313" key="2">
    <source>
        <dbReference type="EMBL" id="PNG10885.1"/>
    </source>
</evidence>
<protein>
    <submittedName>
        <fullName evidence="2">Histidine phosphatase family protein</fullName>
    </submittedName>
</protein>
<dbReference type="Gene3D" id="3.40.50.1240">
    <property type="entry name" value="Phosphoglycerate mutase-like"/>
    <property type="match status" value="1"/>
</dbReference>
<dbReference type="InterPro" id="IPR013078">
    <property type="entry name" value="His_Pase_superF_clade-1"/>
</dbReference>
<dbReference type="Proteomes" id="UP000236023">
    <property type="component" value="Unassembled WGS sequence"/>
</dbReference>
<dbReference type="RefSeq" id="WP_102893722.1">
    <property type="nucleotide sequence ID" value="NZ_JAMOHU010000008.1"/>
</dbReference>
<sequence length="186" mass="20088">MRGSGLVLTVLLLVAGQVQASDDEAWQALREGRALLLLRHANAPGLGDPPGFILDDCSTQRNLDEHGRAQGRRWGELLRDRGLTWVRLLSSRWCRALDTAHQMALAPVEPLPALDSFFASPASERRQTAALREALAELDPGEVAVLVTHQVNITALTGVSPQSGEGLILARPLAVPPRILARLPPP</sequence>
<dbReference type="EMBL" id="POUT01000002">
    <property type="protein sequence ID" value="PNG10885.1"/>
    <property type="molecule type" value="Genomic_DNA"/>
</dbReference>
<organism evidence="2 3">
    <name type="scientific">Stutzerimonas stutzeri</name>
    <name type="common">Pseudomonas stutzeri</name>
    <dbReference type="NCBI Taxonomy" id="316"/>
    <lineage>
        <taxon>Bacteria</taxon>
        <taxon>Pseudomonadati</taxon>
        <taxon>Pseudomonadota</taxon>
        <taxon>Gammaproteobacteria</taxon>
        <taxon>Pseudomonadales</taxon>
        <taxon>Pseudomonadaceae</taxon>
        <taxon>Stutzerimonas</taxon>
    </lineage>
</organism>
<dbReference type="AlphaFoldDB" id="A0A2N8T860"/>
<dbReference type="InterPro" id="IPR029033">
    <property type="entry name" value="His_PPase_superfam"/>
</dbReference>
<comment type="caution">
    <text evidence="2">The sequence shown here is derived from an EMBL/GenBank/DDBJ whole genome shotgun (WGS) entry which is preliminary data.</text>
</comment>